<dbReference type="Proteomes" id="UP001596139">
    <property type="component" value="Unassembled WGS sequence"/>
</dbReference>
<gene>
    <name evidence="4" type="ORF">ACFP4F_27800</name>
</gene>
<evidence type="ECO:0000256" key="1">
    <source>
        <dbReference type="ARBA" id="ARBA00006328"/>
    </source>
</evidence>
<feature type="domain" description="NmrA-like" evidence="3">
    <location>
        <begin position="5"/>
        <end position="246"/>
    </location>
</feature>
<comment type="caution">
    <text evidence="4">The sequence shown here is derived from an EMBL/GenBank/DDBJ whole genome shotgun (WGS) entry which is preliminary data.</text>
</comment>
<dbReference type="PANTHER" id="PTHR42748">
    <property type="entry name" value="NITROGEN METABOLITE REPRESSION PROTEIN NMRA FAMILY MEMBER"/>
    <property type="match status" value="1"/>
</dbReference>
<proteinExistence type="inferred from homology"/>
<evidence type="ECO:0000256" key="2">
    <source>
        <dbReference type="ARBA" id="ARBA00022857"/>
    </source>
</evidence>
<dbReference type="PANTHER" id="PTHR42748:SF7">
    <property type="entry name" value="NMRA LIKE REDOX SENSOR 1-RELATED"/>
    <property type="match status" value="1"/>
</dbReference>
<dbReference type="InterPro" id="IPR036291">
    <property type="entry name" value="NAD(P)-bd_dom_sf"/>
</dbReference>
<organism evidence="4 5">
    <name type="scientific">Streptomyces ochraceiscleroticus</name>
    <dbReference type="NCBI Taxonomy" id="47761"/>
    <lineage>
        <taxon>Bacteria</taxon>
        <taxon>Bacillati</taxon>
        <taxon>Actinomycetota</taxon>
        <taxon>Actinomycetes</taxon>
        <taxon>Kitasatosporales</taxon>
        <taxon>Streptomycetaceae</taxon>
        <taxon>Streptomyces</taxon>
    </lineage>
</organism>
<dbReference type="InterPro" id="IPR008030">
    <property type="entry name" value="NmrA-like"/>
</dbReference>
<dbReference type="RefSeq" id="WP_051862274.1">
    <property type="nucleotide sequence ID" value="NZ_JBHSPX010000008.1"/>
</dbReference>
<name>A0ABW1MR56_9ACTN</name>
<keyword evidence="5" id="KW-1185">Reference proteome</keyword>
<dbReference type="SUPFAM" id="SSF51735">
    <property type="entry name" value="NAD(P)-binding Rossmann-fold domains"/>
    <property type="match status" value="1"/>
</dbReference>
<keyword evidence="2" id="KW-0521">NADP</keyword>
<dbReference type="Pfam" id="PF05368">
    <property type="entry name" value="NmrA"/>
    <property type="match status" value="1"/>
</dbReference>
<comment type="similarity">
    <text evidence="1">Belongs to the NmrA-type oxidoreductase family.</text>
</comment>
<dbReference type="Gene3D" id="3.40.50.720">
    <property type="entry name" value="NAD(P)-binding Rossmann-like Domain"/>
    <property type="match status" value="1"/>
</dbReference>
<dbReference type="InterPro" id="IPR051164">
    <property type="entry name" value="NmrA-like_oxidored"/>
</dbReference>
<reference evidence="5" key="1">
    <citation type="journal article" date="2019" name="Int. J. Syst. Evol. Microbiol.">
        <title>The Global Catalogue of Microorganisms (GCM) 10K type strain sequencing project: providing services to taxonomists for standard genome sequencing and annotation.</title>
        <authorList>
            <consortium name="The Broad Institute Genomics Platform"/>
            <consortium name="The Broad Institute Genome Sequencing Center for Infectious Disease"/>
            <person name="Wu L."/>
            <person name="Ma J."/>
        </authorList>
    </citation>
    <scope>NUCLEOTIDE SEQUENCE [LARGE SCALE GENOMIC DNA]</scope>
    <source>
        <strain evidence="5">CGMCC 1.15180</strain>
    </source>
</reference>
<protein>
    <submittedName>
        <fullName evidence="4">NmrA family NAD(P)-binding protein</fullName>
    </submittedName>
</protein>
<evidence type="ECO:0000313" key="5">
    <source>
        <dbReference type="Proteomes" id="UP001596139"/>
    </source>
</evidence>
<dbReference type="Gene3D" id="3.90.25.10">
    <property type="entry name" value="UDP-galactose 4-epimerase, domain 1"/>
    <property type="match status" value="1"/>
</dbReference>
<accession>A0ABW1MR56</accession>
<evidence type="ECO:0000259" key="3">
    <source>
        <dbReference type="Pfam" id="PF05368"/>
    </source>
</evidence>
<evidence type="ECO:0000313" key="4">
    <source>
        <dbReference type="EMBL" id="MFC6066324.1"/>
    </source>
</evidence>
<dbReference type="EMBL" id="JBHSPX010000008">
    <property type="protein sequence ID" value="MFC6066324.1"/>
    <property type="molecule type" value="Genomic_DNA"/>
</dbReference>
<sequence>MATTNRTILVTGATGQQGGATAARLLADGWHVRALTRDATTSAARALEAAGAELVTGDLDDRASLDAAAHGVHGVFSVQPTPGMPGLPPDYAPEDEVRRGRNTADAALAAGAQLLVYASAFGADRSTGLTTLESKRQIEDHISGIGLPATVLRPTSFMENLLHPVWGLRDGALVTPYYPETRQQFIALADIAAFAALAFADPARFASRAFDLAGDTLTPPETAAAISRATGRPVPYVQVPIETVRAQSEEAARGIQSLNEGRYPLVDTEALRAVHPALLGFDAWLAQYGAVPLTALLTGPTIPAPEAPQAQDRR</sequence>